<sequence length="103" mass="11453">MNTQFEGAVITEQDKTFAVVSVQRSVFQDSFNATMIIKSMLPVFKGMPVVLMTIDTQGVPAYFGRSDLVLLLESINIKDAKWEQITADVDLSNSCPMKETEDS</sequence>
<dbReference type="RefSeq" id="WP_075366017.1">
    <property type="nucleotide sequence ID" value="NZ_MLBF01000033.1"/>
</dbReference>
<dbReference type="AlphaFoldDB" id="A0A1Q8QPU5"/>
<evidence type="ECO:0000313" key="1">
    <source>
        <dbReference type="EMBL" id="OLN29369.1"/>
    </source>
</evidence>
<dbReference type="Proteomes" id="UP000186102">
    <property type="component" value="Unassembled WGS sequence"/>
</dbReference>
<protein>
    <submittedName>
        <fullName evidence="1">Uncharacterized protein</fullName>
    </submittedName>
</protein>
<dbReference type="EMBL" id="MLBF01000033">
    <property type="protein sequence ID" value="OLN29369.1"/>
    <property type="molecule type" value="Genomic_DNA"/>
</dbReference>
<dbReference type="STRING" id="1888891.DSOL_3545"/>
<dbReference type="OrthoDB" id="960855at2"/>
<proteinExistence type="predicted"/>
<name>A0A1Q8QPU5_9FIRM</name>
<evidence type="ECO:0000313" key="2">
    <source>
        <dbReference type="Proteomes" id="UP000186102"/>
    </source>
</evidence>
<reference evidence="1 2" key="1">
    <citation type="submission" date="2016-09" db="EMBL/GenBank/DDBJ databases">
        <title>Complete genome of Desulfosporosinus sp. OL.</title>
        <authorList>
            <person name="Mardanov A."/>
            <person name="Beletsky A."/>
            <person name="Panova A."/>
            <person name="Karnachuk O."/>
            <person name="Ravin N."/>
        </authorList>
    </citation>
    <scope>NUCLEOTIDE SEQUENCE [LARGE SCALE GENOMIC DNA]</scope>
    <source>
        <strain evidence="1 2">OL</strain>
    </source>
</reference>
<keyword evidence="2" id="KW-1185">Reference proteome</keyword>
<gene>
    <name evidence="1" type="ORF">DSOL_3545</name>
</gene>
<accession>A0A1Q8QPU5</accession>
<comment type="caution">
    <text evidence="1">The sequence shown here is derived from an EMBL/GenBank/DDBJ whole genome shotgun (WGS) entry which is preliminary data.</text>
</comment>
<organism evidence="1 2">
    <name type="scientific">Desulfosporosinus metallidurans</name>
    <dbReference type="NCBI Taxonomy" id="1888891"/>
    <lineage>
        <taxon>Bacteria</taxon>
        <taxon>Bacillati</taxon>
        <taxon>Bacillota</taxon>
        <taxon>Clostridia</taxon>
        <taxon>Eubacteriales</taxon>
        <taxon>Desulfitobacteriaceae</taxon>
        <taxon>Desulfosporosinus</taxon>
    </lineage>
</organism>